<evidence type="ECO:0000256" key="3">
    <source>
        <dbReference type="ARBA" id="ARBA00022741"/>
    </source>
</evidence>
<dbReference type="eggNOG" id="COG0524">
    <property type="taxonomic scope" value="Bacteria"/>
</dbReference>
<dbReference type="PRINTS" id="PR00990">
    <property type="entry name" value="RIBOKINASE"/>
</dbReference>
<sequence length="322" mass="34265">MILVCGEALIDFFVSETPAGGLKTEAVLGGSPFNVAIALARLGEQASFCGGLSSDHFGSLLTARLVREHVDLTYSVRSDCLTTLSIVATDSAGHPTYAFHGEGKADRQVTEADLSAPLRDDIKAITFGSYTLAVTPVSDAYLALARREASRRVISLDPNLRPTVTPDMAAWRRRFNDFLAIADIVKASEEDIAIAYGAEADIADIAESWLKAGAALVLITRGPDGAIGFLKSGERVTVPGRSITVVDTVGAGDTFHAALLADLGRQGMLHKSKLRDLNTEGLRRTMHYAVAASSITCTRQGADLPTHEEVLAVLHMDNVCNV</sequence>
<dbReference type="GO" id="GO:0006000">
    <property type="term" value="P:fructose metabolic process"/>
    <property type="evidence" value="ECO:0007669"/>
    <property type="project" value="UniProtKB-ARBA"/>
</dbReference>
<keyword evidence="2 6" id="KW-0808">Transferase</keyword>
<dbReference type="PANTHER" id="PTHR43085">
    <property type="entry name" value="HEXOKINASE FAMILY MEMBER"/>
    <property type="match status" value="1"/>
</dbReference>
<evidence type="ECO:0000259" key="7">
    <source>
        <dbReference type="Pfam" id="PF00294"/>
    </source>
</evidence>
<dbReference type="CDD" id="cd01167">
    <property type="entry name" value="bac_FRK"/>
    <property type="match status" value="1"/>
</dbReference>
<proteinExistence type="inferred from homology"/>
<dbReference type="SUPFAM" id="SSF53613">
    <property type="entry name" value="Ribokinase-like"/>
    <property type="match status" value="1"/>
</dbReference>
<name>B2IKF5_BEII9</name>
<protein>
    <submittedName>
        <fullName evidence="8">PfkB domain protein</fullName>
    </submittedName>
</protein>
<dbReference type="KEGG" id="bid:Bind_2866"/>
<dbReference type="InterPro" id="IPR011611">
    <property type="entry name" value="PfkB_dom"/>
</dbReference>
<dbReference type="STRING" id="395963.Bind_2866"/>
<organism evidence="8 9">
    <name type="scientific">Beijerinckia indica subsp. indica (strain ATCC 9039 / DSM 1715 / NCIMB 8712)</name>
    <dbReference type="NCBI Taxonomy" id="395963"/>
    <lineage>
        <taxon>Bacteria</taxon>
        <taxon>Pseudomonadati</taxon>
        <taxon>Pseudomonadota</taxon>
        <taxon>Alphaproteobacteria</taxon>
        <taxon>Hyphomicrobiales</taxon>
        <taxon>Beijerinckiaceae</taxon>
        <taxon>Beijerinckia</taxon>
    </lineage>
</organism>
<accession>B2IKF5</accession>
<reference evidence="9" key="1">
    <citation type="submission" date="2008-03" db="EMBL/GenBank/DDBJ databases">
        <title>Complete sequence of chromosome of Beijerinckia indica subsp. indica ATCC 9039.</title>
        <authorList>
            <consortium name="US DOE Joint Genome Institute"/>
            <person name="Copeland A."/>
            <person name="Lucas S."/>
            <person name="Lapidus A."/>
            <person name="Glavina del Rio T."/>
            <person name="Dalin E."/>
            <person name="Tice H."/>
            <person name="Bruce D."/>
            <person name="Goodwin L."/>
            <person name="Pitluck S."/>
            <person name="LaButti K."/>
            <person name="Schmutz J."/>
            <person name="Larimer F."/>
            <person name="Land M."/>
            <person name="Hauser L."/>
            <person name="Kyrpides N."/>
            <person name="Mikhailova N."/>
            <person name="Dunfield P.F."/>
            <person name="Dedysh S.N."/>
            <person name="Liesack W."/>
            <person name="Saw J.H."/>
            <person name="Alam M."/>
            <person name="Chen Y."/>
            <person name="Murrell J.C."/>
            <person name="Richardson P."/>
        </authorList>
    </citation>
    <scope>NUCLEOTIDE SEQUENCE [LARGE SCALE GENOMIC DNA]</scope>
    <source>
        <strain evidence="9">ATCC 9039 / DSM 1715 / NCIMB 8712</strain>
    </source>
</reference>
<dbReference type="GO" id="GO:0005524">
    <property type="term" value="F:ATP binding"/>
    <property type="evidence" value="ECO:0007669"/>
    <property type="project" value="UniProtKB-KW"/>
</dbReference>
<dbReference type="PROSITE" id="PS00584">
    <property type="entry name" value="PFKB_KINASES_2"/>
    <property type="match status" value="1"/>
</dbReference>
<dbReference type="PANTHER" id="PTHR43085:SF1">
    <property type="entry name" value="PSEUDOURIDINE KINASE-RELATED"/>
    <property type="match status" value="1"/>
</dbReference>
<evidence type="ECO:0000313" key="8">
    <source>
        <dbReference type="EMBL" id="ACB96435.1"/>
    </source>
</evidence>
<dbReference type="InterPro" id="IPR002173">
    <property type="entry name" value="Carboh/pur_kinase_PfkB_CS"/>
</dbReference>
<dbReference type="InterPro" id="IPR002139">
    <property type="entry name" value="Ribo/fructo_kinase"/>
</dbReference>
<dbReference type="GO" id="GO:0008865">
    <property type="term" value="F:fructokinase activity"/>
    <property type="evidence" value="ECO:0007669"/>
    <property type="project" value="UniProtKB-ARBA"/>
</dbReference>
<gene>
    <name evidence="8" type="ordered locus">Bind_2866</name>
</gene>
<dbReference type="Pfam" id="PF00294">
    <property type="entry name" value="PfkB"/>
    <property type="match status" value="1"/>
</dbReference>
<dbReference type="OrthoDB" id="9795789at2"/>
<keyword evidence="5" id="KW-0067">ATP-binding</keyword>
<keyword evidence="3" id="KW-0547">Nucleotide-binding</keyword>
<evidence type="ECO:0000256" key="2">
    <source>
        <dbReference type="ARBA" id="ARBA00022679"/>
    </source>
</evidence>
<evidence type="ECO:0000256" key="1">
    <source>
        <dbReference type="ARBA" id="ARBA00010688"/>
    </source>
</evidence>
<dbReference type="Gene3D" id="3.40.1190.20">
    <property type="match status" value="1"/>
</dbReference>
<dbReference type="AlphaFoldDB" id="B2IKF5"/>
<evidence type="ECO:0000256" key="4">
    <source>
        <dbReference type="ARBA" id="ARBA00022777"/>
    </source>
</evidence>
<keyword evidence="4 6" id="KW-0418">Kinase</keyword>
<comment type="similarity">
    <text evidence="1 6">Belongs to the carbohydrate kinase PfkB family.</text>
</comment>
<feature type="domain" description="Carbohydrate kinase PfkB" evidence="7">
    <location>
        <begin position="4"/>
        <end position="306"/>
    </location>
</feature>
<reference evidence="8 9" key="2">
    <citation type="journal article" date="2010" name="J. Bacteriol.">
        <title>Complete genome sequence of Beijerinckia indica subsp. indica.</title>
        <authorList>
            <person name="Tamas I."/>
            <person name="Dedysh S.N."/>
            <person name="Liesack W."/>
            <person name="Stott M.B."/>
            <person name="Alam M."/>
            <person name="Murrell J.C."/>
            <person name="Dunfield P.F."/>
        </authorList>
    </citation>
    <scope>NUCLEOTIDE SEQUENCE [LARGE SCALE GENOMIC DNA]</scope>
    <source>
        <strain evidence="9">ATCC 9039 / DSM 1715 / NCIMB 8712</strain>
    </source>
</reference>
<dbReference type="InterPro" id="IPR029056">
    <property type="entry name" value="Ribokinase-like"/>
</dbReference>
<evidence type="ECO:0000256" key="6">
    <source>
        <dbReference type="RuleBase" id="RU003704"/>
    </source>
</evidence>
<dbReference type="RefSeq" id="WP_012385786.1">
    <property type="nucleotide sequence ID" value="NC_010581.1"/>
</dbReference>
<dbReference type="HOGENOM" id="CLU_027634_6_2_5"/>
<dbReference type="Proteomes" id="UP000001695">
    <property type="component" value="Chromosome"/>
</dbReference>
<keyword evidence="9" id="KW-1185">Reference proteome</keyword>
<evidence type="ECO:0000313" key="9">
    <source>
        <dbReference type="Proteomes" id="UP000001695"/>
    </source>
</evidence>
<dbReference type="EMBL" id="CP001016">
    <property type="protein sequence ID" value="ACB96435.1"/>
    <property type="molecule type" value="Genomic_DNA"/>
</dbReference>
<evidence type="ECO:0000256" key="5">
    <source>
        <dbReference type="ARBA" id="ARBA00022840"/>
    </source>
</evidence>
<dbReference type="InterPro" id="IPR050306">
    <property type="entry name" value="PfkB_Carbo_kinase"/>
</dbReference>